<dbReference type="AlphaFoldDB" id="A0A415D532"/>
<protein>
    <submittedName>
        <fullName evidence="1">Uncharacterized protein</fullName>
    </submittedName>
</protein>
<evidence type="ECO:0000313" key="1">
    <source>
        <dbReference type="EMBL" id="RHJ61252.1"/>
    </source>
</evidence>
<accession>A0A415D532</accession>
<sequence>MKNRTKRACIDCGKAFYGDLDKLYCDECAKKRKSDVMRIRTCKMCGAEFSGGPRAFYCTNCRVIRKRDSEKRHREKGTARPIGSVAKCEWCGVEYVVNSGRQKYCSDECQREAVLEWQRDHKQRYNIESGQYDKKIEKRKNSLKICVYCGKQFHSDVATNLCSDYCRRKQKQIHMRVSDAKRGVKSNIEQLMQERNDYRKSIAEN</sequence>
<reference evidence="1 2" key="1">
    <citation type="submission" date="2018-08" db="EMBL/GenBank/DDBJ databases">
        <title>A genome reference for cultivated species of the human gut microbiota.</title>
        <authorList>
            <person name="Zou Y."/>
            <person name="Xue W."/>
            <person name="Luo G."/>
        </authorList>
    </citation>
    <scope>NUCLEOTIDE SEQUENCE [LARGE SCALE GENOMIC DNA]</scope>
    <source>
        <strain evidence="1 2">AM09-9</strain>
    </source>
</reference>
<proteinExistence type="predicted"/>
<name>A0A415D532_9FIRM</name>
<dbReference type="Proteomes" id="UP000285832">
    <property type="component" value="Unassembled WGS sequence"/>
</dbReference>
<comment type="caution">
    <text evidence="1">The sequence shown here is derived from an EMBL/GenBank/DDBJ whole genome shotgun (WGS) entry which is preliminary data.</text>
</comment>
<organism evidence="1 2">
    <name type="scientific">[Ruminococcus] lactaris</name>
    <dbReference type="NCBI Taxonomy" id="46228"/>
    <lineage>
        <taxon>Bacteria</taxon>
        <taxon>Bacillati</taxon>
        <taxon>Bacillota</taxon>
        <taxon>Clostridia</taxon>
        <taxon>Lachnospirales</taxon>
        <taxon>Lachnospiraceae</taxon>
        <taxon>Mediterraneibacter</taxon>
    </lineage>
</organism>
<evidence type="ECO:0000313" key="2">
    <source>
        <dbReference type="Proteomes" id="UP000285832"/>
    </source>
</evidence>
<dbReference type="EMBL" id="QRMI01000017">
    <property type="protein sequence ID" value="RHJ61252.1"/>
    <property type="molecule type" value="Genomic_DNA"/>
</dbReference>
<gene>
    <name evidence="1" type="ORF">DW116_07920</name>
</gene>